<dbReference type="GO" id="GO:0071949">
    <property type="term" value="F:FAD binding"/>
    <property type="evidence" value="ECO:0007669"/>
    <property type="project" value="InterPro"/>
</dbReference>
<dbReference type="EMBL" id="AMGW01000004">
    <property type="protein sequence ID" value="EXJ58578.1"/>
    <property type="molecule type" value="Genomic_DNA"/>
</dbReference>
<evidence type="ECO:0000256" key="3">
    <source>
        <dbReference type="ARBA" id="ARBA00022827"/>
    </source>
</evidence>
<evidence type="ECO:0000256" key="1">
    <source>
        <dbReference type="ARBA" id="ARBA00007992"/>
    </source>
</evidence>
<evidence type="ECO:0000256" key="2">
    <source>
        <dbReference type="ARBA" id="ARBA00022630"/>
    </source>
</evidence>
<dbReference type="SUPFAM" id="SSF54373">
    <property type="entry name" value="FAD-linked reductases, C-terminal domain"/>
    <property type="match status" value="1"/>
</dbReference>
<dbReference type="AlphaFoldDB" id="W9VSP3"/>
<keyword evidence="3" id="KW-0274">FAD</keyword>
<protein>
    <recommendedName>
        <fullName evidence="6">FAD-binding domain-containing protein</fullName>
    </recommendedName>
</protein>
<keyword evidence="2" id="KW-0285">Flavoprotein</keyword>
<evidence type="ECO:0000256" key="5">
    <source>
        <dbReference type="ARBA" id="ARBA00023033"/>
    </source>
</evidence>
<dbReference type="HOGENOM" id="CLU_009665_19_3_1"/>
<gene>
    <name evidence="7" type="ORF">A1O7_06005</name>
</gene>
<dbReference type="InterPro" id="IPR036188">
    <property type="entry name" value="FAD/NAD-bd_sf"/>
</dbReference>
<evidence type="ECO:0000313" key="8">
    <source>
        <dbReference type="Proteomes" id="UP000019473"/>
    </source>
</evidence>
<name>W9VSP3_9EURO</name>
<dbReference type="eggNOG" id="KOG2614">
    <property type="taxonomic scope" value="Eukaryota"/>
</dbReference>
<dbReference type="Proteomes" id="UP000019473">
    <property type="component" value="Unassembled WGS sequence"/>
</dbReference>
<comment type="caution">
    <text evidence="7">The sequence shown here is derived from an EMBL/GenBank/DDBJ whole genome shotgun (WGS) entry which is preliminary data.</text>
</comment>
<organism evidence="7 8">
    <name type="scientific">Cladophialophora yegresii CBS 114405</name>
    <dbReference type="NCBI Taxonomy" id="1182544"/>
    <lineage>
        <taxon>Eukaryota</taxon>
        <taxon>Fungi</taxon>
        <taxon>Dikarya</taxon>
        <taxon>Ascomycota</taxon>
        <taxon>Pezizomycotina</taxon>
        <taxon>Eurotiomycetes</taxon>
        <taxon>Chaetothyriomycetidae</taxon>
        <taxon>Chaetothyriales</taxon>
        <taxon>Herpotrichiellaceae</taxon>
        <taxon>Cladophialophora</taxon>
    </lineage>
</organism>
<accession>W9VSP3</accession>
<dbReference type="SUPFAM" id="SSF51905">
    <property type="entry name" value="FAD/NAD(P)-binding domain"/>
    <property type="match status" value="1"/>
</dbReference>
<evidence type="ECO:0000313" key="7">
    <source>
        <dbReference type="EMBL" id="EXJ58578.1"/>
    </source>
</evidence>
<comment type="similarity">
    <text evidence="1">Belongs to the paxM FAD-dependent monooxygenase family.</text>
</comment>
<proteinExistence type="inferred from homology"/>
<dbReference type="InterPro" id="IPR002938">
    <property type="entry name" value="FAD-bd"/>
</dbReference>
<sequence length="439" mass="48740">MAYIQIVIVGAGIAGLATAISISQKAKHEILILESSPVLTEAGAGVQINASASRLLSNWGLKEHFEAVATRPDFLEIRRYADNELLGLIPSNVKRYSERVRGSPHWLVHRVDYQRILADAAIANGVKIRFGQKVANIDIENVKIMLADGSTVRADLIIGADGIHSRVRRSIPALTEYVPRKTENFCYRALIPRENMMHNAATRSLIDIRNQQAWAGQDTHIVAYPIANGKLYNMVMMVPNQGEAPLAKYNEPGDVVEMRKVFKDYNDTVKAVLDAVDSCAKWTIAELPPLPTWSSENGRVVLVGDACHAMSPHAASGATASLEDAEILGLCLATWQNVEDLPRASTEYEHLRKPRCERVQEISRENGTTFSMPDGPAQRARDQAFRAQRIALEKQLAEDAPLVVPEEDMTKQYPHPSVVQWLVGHNITEEAQAYLRRRS</sequence>
<dbReference type="Gene3D" id="3.50.50.60">
    <property type="entry name" value="FAD/NAD(P)-binding domain"/>
    <property type="match status" value="1"/>
</dbReference>
<dbReference type="RefSeq" id="XP_007758201.1">
    <property type="nucleotide sequence ID" value="XM_007760011.1"/>
</dbReference>
<dbReference type="PANTHER" id="PTHR13789">
    <property type="entry name" value="MONOOXYGENASE"/>
    <property type="match status" value="1"/>
</dbReference>
<evidence type="ECO:0000259" key="6">
    <source>
        <dbReference type="Pfam" id="PF01494"/>
    </source>
</evidence>
<dbReference type="PANTHER" id="PTHR13789:SF147">
    <property type="entry name" value="PUTATIVE (AFU_ORTHOLOGUE AFUA_2G01950)-RELATED"/>
    <property type="match status" value="1"/>
</dbReference>
<dbReference type="InterPro" id="IPR050493">
    <property type="entry name" value="FAD-dep_Monooxygenase_BioMet"/>
</dbReference>
<keyword evidence="8" id="KW-1185">Reference proteome</keyword>
<reference evidence="7 8" key="1">
    <citation type="submission" date="2013-03" db="EMBL/GenBank/DDBJ databases">
        <title>The Genome Sequence of Cladophialophora yegresii CBS 114405.</title>
        <authorList>
            <consortium name="The Broad Institute Genomics Platform"/>
            <person name="Cuomo C."/>
            <person name="de Hoog S."/>
            <person name="Gorbushina A."/>
            <person name="Walker B."/>
            <person name="Young S.K."/>
            <person name="Zeng Q."/>
            <person name="Gargeya S."/>
            <person name="Fitzgerald M."/>
            <person name="Haas B."/>
            <person name="Abouelleil A."/>
            <person name="Allen A.W."/>
            <person name="Alvarado L."/>
            <person name="Arachchi H.M."/>
            <person name="Berlin A.M."/>
            <person name="Chapman S.B."/>
            <person name="Gainer-Dewar J."/>
            <person name="Goldberg J."/>
            <person name="Griggs A."/>
            <person name="Gujja S."/>
            <person name="Hansen M."/>
            <person name="Howarth C."/>
            <person name="Imamovic A."/>
            <person name="Ireland A."/>
            <person name="Larimer J."/>
            <person name="McCowan C."/>
            <person name="Murphy C."/>
            <person name="Pearson M."/>
            <person name="Poon T.W."/>
            <person name="Priest M."/>
            <person name="Roberts A."/>
            <person name="Saif S."/>
            <person name="Shea T."/>
            <person name="Sisk P."/>
            <person name="Sykes S."/>
            <person name="Wortman J."/>
            <person name="Nusbaum C."/>
            <person name="Birren B."/>
        </authorList>
    </citation>
    <scope>NUCLEOTIDE SEQUENCE [LARGE SCALE GENOMIC DNA]</scope>
    <source>
        <strain evidence="7 8">CBS 114405</strain>
    </source>
</reference>
<feature type="domain" description="FAD-binding" evidence="6">
    <location>
        <begin position="4"/>
        <end position="360"/>
    </location>
</feature>
<dbReference type="PRINTS" id="PR00420">
    <property type="entry name" value="RNGMNOXGNASE"/>
</dbReference>
<dbReference type="Pfam" id="PF01494">
    <property type="entry name" value="FAD_binding_3"/>
    <property type="match status" value="1"/>
</dbReference>
<dbReference type="GO" id="GO:0004497">
    <property type="term" value="F:monooxygenase activity"/>
    <property type="evidence" value="ECO:0007669"/>
    <property type="project" value="UniProtKB-KW"/>
</dbReference>
<keyword evidence="5" id="KW-0503">Monooxygenase</keyword>
<dbReference type="GeneID" id="19180586"/>
<evidence type="ECO:0000256" key="4">
    <source>
        <dbReference type="ARBA" id="ARBA00023002"/>
    </source>
</evidence>
<dbReference type="OrthoDB" id="16820at2759"/>
<dbReference type="VEuPathDB" id="FungiDB:A1O7_06005"/>
<keyword evidence="4" id="KW-0560">Oxidoreductase</keyword>
<dbReference type="STRING" id="1182544.W9VSP3"/>